<dbReference type="Pfam" id="PF00931">
    <property type="entry name" value="NB-ARC"/>
    <property type="match status" value="1"/>
</dbReference>
<dbReference type="GO" id="GO:0043531">
    <property type="term" value="F:ADP binding"/>
    <property type="evidence" value="ECO:0007669"/>
    <property type="project" value="InterPro"/>
</dbReference>
<protein>
    <submittedName>
        <fullName evidence="5">Uncharacterized protein</fullName>
    </submittedName>
</protein>
<evidence type="ECO:0000313" key="5">
    <source>
        <dbReference type="EMBL" id="RYR22225.1"/>
    </source>
</evidence>
<dbReference type="InterPro" id="IPR002182">
    <property type="entry name" value="NB-ARC"/>
</dbReference>
<evidence type="ECO:0000313" key="6">
    <source>
        <dbReference type="Proteomes" id="UP000289738"/>
    </source>
</evidence>
<proteinExistence type="predicted"/>
<dbReference type="Pfam" id="PF23622">
    <property type="entry name" value="LRR_At1g61320_AtMIF1"/>
    <property type="match status" value="1"/>
</dbReference>
<dbReference type="InterPro" id="IPR032675">
    <property type="entry name" value="LRR_dom_sf"/>
</dbReference>
<dbReference type="PRINTS" id="PR00364">
    <property type="entry name" value="DISEASERSIST"/>
</dbReference>
<dbReference type="PANTHER" id="PTHR47186">
    <property type="entry name" value="LEUCINE-RICH REPEAT-CONTAINING PROTEIN 57"/>
    <property type="match status" value="1"/>
</dbReference>
<dbReference type="STRING" id="3818.A0A445A789"/>
<name>A0A445A789_ARAHY</name>
<dbReference type="Pfam" id="PF25019">
    <property type="entry name" value="LRR_R13L1-DRL21"/>
    <property type="match status" value="2"/>
</dbReference>
<feature type="domain" description="NB-ARC" evidence="1">
    <location>
        <begin position="42"/>
        <end position="161"/>
    </location>
</feature>
<dbReference type="SUPFAM" id="SSF52047">
    <property type="entry name" value="RNI-like"/>
    <property type="match status" value="1"/>
</dbReference>
<dbReference type="InterPro" id="IPR056789">
    <property type="entry name" value="LRR_R13L1-DRL21"/>
</dbReference>
<feature type="domain" description="R13L1/DRL21-like LRR repeat region" evidence="4">
    <location>
        <begin position="375"/>
        <end position="497"/>
    </location>
</feature>
<organism evidence="5 6">
    <name type="scientific">Arachis hypogaea</name>
    <name type="common">Peanut</name>
    <dbReference type="NCBI Taxonomy" id="3818"/>
    <lineage>
        <taxon>Eukaryota</taxon>
        <taxon>Viridiplantae</taxon>
        <taxon>Streptophyta</taxon>
        <taxon>Embryophyta</taxon>
        <taxon>Tracheophyta</taxon>
        <taxon>Spermatophyta</taxon>
        <taxon>Magnoliopsida</taxon>
        <taxon>eudicotyledons</taxon>
        <taxon>Gunneridae</taxon>
        <taxon>Pentapetalae</taxon>
        <taxon>rosids</taxon>
        <taxon>fabids</taxon>
        <taxon>Fabales</taxon>
        <taxon>Fabaceae</taxon>
        <taxon>Papilionoideae</taxon>
        <taxon>50 kb inversion clade</taxon>
        <taxon>dalbergioids sensu lato</taxon>
        <taxon>Dalbergieae</taxon>
        <taxon>Pterocarpus clade</taxon>
        <taxon>Arachis</taxon>
    </lineage>
</organism>
<comment type="caution">
    <text evidence="5">The sequence shown here is derived from an EMBL/GenBank/DDBJ whole genome shotgun (WGS) entry which is preliminary data.</text>
</comment>
<dbReference type="PANTHER" id="PTHR47186:SF18">
    <property type="entry name" value="RX N-TERMINAL DOMAIN-CONTAINING PROTEIN"/>
    <property type="match status" value="1"/>
</dbReference>
<dbReference type="EMBL" id="SDMP01000013">
    <property type="protein sequence ID" value="RYR22225.1"/>
    <property type="molecule type" value="Genomic_DNA"/>
</dbReference>
<dbReference type="InterPro" id="IPR057135">
    <property type="entry name" value="At4g27190-like_LRR"/>
</dbReference>
<dbReference type="Gene3D" id="3.80.10.10">
    <property type="entry name" value="Ribonuclease Inhibitor"/>
    <property type="match status" value="3"/>
</dbReference>
<dbReference type="Pfam" id="PF23247">
    <property type="entry name" value="LRR_RPS2"/>
    <property type="match status" value="1"/>
</dbReference>
<feature type="domain" description="Disease resistance protein At4g27190-like leucine-rich repeats" evidence="2">
    <location>
        <begin position="715"/>
        <end position="848"/>
    </location>
</feature>
<dbReference type="InterPro" id="IPR001611">
    <property type="entry name" value="Leu-rich_rpt"/>
</dbReference>
<dbReference type="PROSITE" id="PS51450">
    <property type="entry name" value="LRR"/>
    <property type="match status" value="1"/>
</dbReference>
<reference evidence="5 6" key="1">
    <citation type="submission" date="2019-01" db="EMBL/GenBank/DDBJ databases">
        <title>Sequencing of cultivated peanut Arachis hypogaea provides insights into genome evolution and oil improvement.</title>
        <authorList>
            <person name="Chen X."/>
        </authorList>
    </citation>
    <scope>NUCLEOTIDE SEQUENCE [LARGE SCALE GENOMIC DNA]</scope>
    <source>
        <strain evidence="6">cv. Fuhuasheng</strain>
        <tissue evidence="5">Leaves</tissue>
    </source>
</reference>
<gene>
    <name evidence="5" type="ORF">Ahy_B03g067501</name>
</gene>
<keyword evidence="6" id="KW-1185">Reference proteome</keyword>
<dbReference type="AlphaFoldDB" id="A0A445A789"/>
<evidence type="ECO:0000259" key="1">
    <source>
        <dbReference type="Pfam" id="PF00931"/>
    </source>
</evidence>
<sequence>MLKFFTEHKGSLGLNEVNAGKSLSLALPTTSLVDEHQVYGRDDDKKKIIDFLPSNGKRVAVVAIVGMGGVGKTTLARMLYNDNLYQFRSWTCISETSDVCQVTKKVYESFTLSHSNISDLNVLQIKLERLLRGQRFLLVLDGFSDENSLDWDTLRRPFLSGGRGNLFLISQIRSESHFRMHDLISDLAQSVAGDFYYNLDDNSKRNKSWIRHLSYTQSNNGVADKFESFSHLEKLRTLLPFNSSVRNSRYSFPDIVGHFLKKKNPLRVLSLSRYAITKIQVSLGNSLHLRYLNLSHTTIEELPDFACDCYNLETLILSWCRSLRKLPIKIVKLVHLRHLDIRESSVTEMPADFGELKSLQVLTSFVVSNGRGSKIDELGKLPDLRGSLLIDNLENVSSPAEASNAGLSSKQYIHELGFKWSTGTQHSENSVLDELKPHENVKRLTIQNFAGDSLPNWLGSAAFSRMVFLRLSNCRNCLSLPSLAELPILKELYITNMGKLREVGPEFYGDITESFESLKIKSLKSVEFEGMPSWQDWSTSNQGVGFRSLEKLNIDRYPMLNGDIPDQFPSVDLLLIDACQVWMGSSAFSNVVFLQLANCTNCWLLPPLGELPSLKELYIANMRGLQKVGSEFYGNTTEPFKSLKIIKFENMPNWQVWKSSSQCAGFPSLEKLHINGCPKLVGRLPNQLPALCILVIGGCQALSDLMGGSDNYPSLRQLNLKGCCNSIITFNLFHFTNLEELNVQDCGNLNTILFPPKGLPCLRKLELNDCSNLVSFPVGGCPQLKSLSIIKCISLFPQNAWDLRQLTSLTSLHISGLPSLTSIDNTGIQSVVSLTTLEIEACDQLESLPFEELTSLSHLTIKACKKLKELFETNQDFQQKIGNIRSATII</sequence>
<dbReference type="SUPFAM" id="SSF52058">
    <property type="entry name" value="L domain-like"/>
    <property type="match status" value="1"/>
</dbReference>
<dbReference type="SUPFAM" id="SSF52540">
    <property type="entry name" value="P-loop containing nucleoside triphosphate hydrolases"/>
    <property type="match status" value="1"/>
</dbReference>
<feature type="domain" description="At1g61320/AtMIF1 LRR" evidence="3">
    <location>
        <begin position="245"/>
        <end position="346"/>
    </location>
</feature>
<dbReference type="InterPro" id="IPR027417">
    <property type="entry name" value="P-loop_NTPase"/>
</dbReference>
<evidence type="ECO:0000259" key="3">
    <source>
        <dbReference type="Pfam" id="PF23622"/>
    </source>
</evidence>
<evidence type="ECO:0000259" key="2">
    <source>
        <dbReference type="Pfam" id="PF23247"/>
    </source>
</evidence>
<feature type="domain" description="R13L1/DRL21-like LRR repeat region" evidence="4">
    <location>
        <begin position="581"/>
        <end position="622"/>
    </location>
</feature>
<accession>A0A445A789</accession>
<dbReference type="Proteomes" id="UP000289738">
    <property type="component" value="Chromosome B03"/>
</dbReference>
<dbReference type="InterPro" id="IPR055357">
    <property type="entry name" value="LRR_At1g61320_AtMIF1"/>
</dbReference>
<evidence type="ECO:0000259" key="4">
    <source>
        <dbReference type="Pfam" id="PF25019"/>
    </source>
</evidence>
<dbReference type="Gene3D" id="3.40.50.300">
    <property type="entry name" value="P-loop containing nucleotide triphosphate hydrolases"/>
    <property type="match status" value="1"/>
</dbReference>